<dbReference type="EMBL" id="OV170233">
    <property type="protein sequence ID" value="CAH0719147.1"/>
    <property type="molecule type" value="Genomic_DNA"/>
</dbReference>
<dbReference type="Proteomes" id="UP000838878">
    <property type="component" value="Chromosome 13"/>
</dbReference>
<gene>
    <name evidence="1" type="ORF">BINO364_LOCUS5533</name>
</gene>
<keyword evidence="2" id="KW-1185">Reference proteome</keyword>
<dbReference type="AlphaFoldDB" id="A0A8J9USZ8"/>
<organism evidence="1 2">
    <name type="scientific">Brenthis ino</name>
    <name type="common">lesser marbled fritillary</name>
    <dbReference type="NCBI Taxonomy" id="405034"/>
    <lineage>
        <taxon>Eukaryota</taxon>
        <taxon>Metazoa</taxon>
        <taxon>Ecdysozoa</taxon>
        <taxon>Arthropoda</taxon>
        <taxon>Hexapoda</taxon>
        <taxon>Insecta</taxon>
        <taxon>Pterygota</taxon>
        <taxon>Neoptera</taxon>
        <taxon>Endopterygota</taxon>
        <taxon>Lepidoptera</taxon>
        <taxon>Glossata</taxon>
        <taxon>Ditrysia</taxon>
        <taxon>Papilionoidea</taxon>
        <taxon>Nymphalidae</taxon>
        <taxon>Heliconiinae</taxon>
        <taxon>Argynnini</taxon>
        <taxon>Brenthis</taxon>
    </lineage>
</organism>
<evidence type="ECO:0000313" key="1">
    <source>
        <dbReference type="EMBL" id="CAH0719147.1"/>
    </source>
</evidence>
<name>A0A8J9USZ8_9NEOP</name>
<protein>
    <submittedName>
        <fullName evidence="1">Uncharacterized protein</fullName>
    </submittedName>
</protein>
<evidence type="ECO:0000313" key="2">
    <source>
        <dbReference type="Proteomes" id="UP000838878"/>
    </source>
</evidence>
<accession>A0A8J9USZ8</accession>
<feature type="non-terminal residue" evidence="1">
    <location>
        <position position="125"/>
    </location>
</feature>
<proteinExistence type="predicted"/>
<sequence>MGKSVVRTTIDAPMVQSLAYNRTFSAGHASPTKQTRPVPLLSHSHLVLVVCELFDNARLFTAQRTLHRRVGTLKDAGGRGLERDNALPTRLPSETEHPIRTQYRPLEKDGNSFCIDTALLFRRDN</sequence>
<reference evidence="1" key="1">
    <citation type="submission" date="2021-12" db="EMBL/GenBank/DDBJ databases">
        <authorList>
            <person name="Martin H S."/>
        </authorList>
    </citation>
    <scope>NUCLEOTIDE SEQUENCE</scope>
</reference>